<comment type="caution">
    <text evidence="3">The sequence shown here is derived from an EMBL/GenBank/DDBJ whole genome shotgun (WGS) entry which is preliminary data.</text>
</comment>
<dbReference type="Proteomes" id="UP000739411">
    <property type="component" value="Unassembled WGS sequence"/>
</dbReference>
<keyword evidence="1" id="KW-0175">Coiled coil</keyword>
<keyword evidence="2" id="KW-0732">Signal</keyword>
<protein>
    <recommendedName>
        <fullName evidence="5">DUF4124 domain-containing protein</fullName>
    </recommendedName>
</protein>
<gene>
    <name evidence="3" type="ORF">IPJ38_05445</name>
</gene>
<name>A0A935K1A3_9RHOO</name>
<reference evidence="3 4" key="1">
    <citation type="submission" date="2020-10" db="EMBL/GenBank/DDBJ databases">
        <title>Connecting structure to function with the recovery of over 1000 high-quality activated sludge metagenome-assembled genomes encoding full-length rRNA genes using long-read sequencing.</title>
        <authorList>
            <person name="Singleton C.M."/>
            <person name="Petriglieri F."/>
            <person name="Kristensen J.M."/>
            <person name="Kirkegaard R.H."/>
            <person name="Michaelsen T.Y."/>
            <person name="Andersen M.H."/>
            <person name="Karst S.M."/>
            <person name="Dueholm M.S."/>
            <person name="Nielsen P.H."/>
            <person name="Albertsen M."/>
        </authorList>
    </citation>
    <scope>NUCLEOTIDE SEQUENCE [LARGE SCALE GENOMIC DNA]</scope>
    <source>
        <strain evidence="3">EsbW_18-Q3-R4-48_BATAC.463</strain>
    </source>
</reference>
<evidence type="ECO:0008006" key="5">
    <source>
        <dbReference type="Google" id="ProtNLM"/>
    </source>
</evidence>
<evidence type="ECO:0000256" key="1">
    <source>
        <dbReference type="SAM" id="Coils"/>
    </source>
</evidence>
<organism evidence="3 4">
    <name type="scientific">Candidatus Dechloromonas phosphorivorans</name>
    <dbReference type="NCBI Taxonomy" id="2899244"/>
    <lineage>
        <taxon>Bacteria</taxon>
        <taxon>Pseudomonadati</taxon>
        <taxon>Pseudomonadota</taxon>
        <taxon>Betaproteobacteria</taxon>
        <taxon>Rhodocyclales</taxon>
        <taxon>Azonexaceae</taxon>
        <taxon>Dechloromonas</taxon>
    </lineage>
</organism>
<sequence>MLKQAAALSLLLVTLTAQGAGVFFCCPDPGSGRRTCGDTLPEVCRGKAYKIISGDGTVLKEVGPPLTAEQKAEAAAVAKHKQEQEEIAREQRRKDQALLDTYSSIKDIDVAQQQAEADLQQAIASANAQIDVIRQQRKKYEREAEFYKKKAVPADVAKELREADYSIKLLEETREVKRRDFQTIKAKYDSDRRRYLEIISRPAPR</sequence>
<evidence type="ECO:0000313" key="4">
    <source>
        <dbReference type="Proteomes" id="UP000739411"/>
    </source>
</evidence>
<feature type="coiled-coil region" evidence="1">
    <location>
        <begin position="80"/>
        <end position="150"/>
    </location>
</feature>
<dbReference type="AlphaFoldDB" id="A0A935K1A3"/>
<evidence type="ECO:0000313" key="3">
    <source>
        <dbReference type="EMBL" id="MBK7414628.1"/>
    </source>
</evidence>
<feature type="signal peptide" evidence="2">
    <location>
        <begin position="1"/>
        <end position="19"/>
    </location>
</feature>
<feature type="chain" id="PRO_5037297002" description="DUF4124 domain-containing protein" evidence="2">
    <location>
        <begin position="20"/>
        <end position="205"/>
    </location>
</feature>
<proteinExistence type="predicted"/>
<dbReference type="EMBL" id="JADJMS010000011">
    <property type="protein sequence ID" value="MBK7414628.1"/>
    <property type="molecule type" value="Genomic_DNA"/>
</dbReference>
<accession>A0A935K1A3</accession>
<evidence type="ECO:0000256" key="2">
    <source>
        <dbReference type="SAM" id="SignalP"/>
    </source>
</evidence>